<comment type="caution">
    <text evidence="5">The sequence shown here is derived from an EMBL/GenBank/DDBJ whole genome shotgun (WGS) entry which is preliminary data.</text>
</comment>
<dbReference type="GO" id="GO:0005576">
    <property type="term" value="C:extracellular region"/>
    <property type="evidence" value="ECO:0007669"/>
    <property type="project" value="UniProtKB-SubCell"/>
</dbReference>
<evidence type="ECO:0000313" key="6">
    <source>
        <dbReference type="Proteomes" id="UP000574761"/>
    </source>
</evidence>
<feature type="region of interest" description="Disordered" evidence="4">
    <location>
        <begin position="480"/>
        <end position="520"/>
    </location>
</feature>
<dbReference type="AlphaFoldDB" id="A0A7W6D8R0"/>
<dbReference type="InterPro" id="IPR037120">
    <property type="entry name" value="Haem_peroxidase_sf_animal"/>
</dbReference>
<dbReference type="InterPro" id="IPR010255">
    <property type="entry name" value="Haem_peroxidase_sf"/>
</dbReference>
<dbReference type="GO" id="GO:0006979">
    <property type="term" value="P:response to oxidative stress"/>
    <property type="evidence" value="ECO:0007669"/>
    <property type="project" value="InterPro"/>
</dbReference>
<sequence>MDHGSKNFEVSAPRSRSYQGGFGRLFPDLAPWYPVGVPEHKLEEHFLKFASESMVEFPGRSISDLLQAADPTVVEPFDSDIPSGYVYFGQFVDHDMTLDVTPLSSAEVDPNRLHNFRTPRLDLDCLYGQGPAAQPHLYEHDARGAFTGKFLVAPFDPGTFDVAPDGFANVPETLHDLPRNSEHRALIGDPRNDENVIVAQIHLAFLLAHNRLFDRATRAMPGATVNERFEAARKTLRWLYQWIVWNDFVRRVTDPVVHATALEEKTQPDGRLLWEVGYKDDVYDWKQDPFMPVEFSVAAYRFGHSMVRNAYQTNVNRPVAGFGVFFPIFDDHGRSSLRGGVPFDLARVLQWDWFLKLKTSRPPFPQRARRIDTKLANALLHLHEDPDAPGNPKKLLNVLAARNLVRGVRMKLPAGDDVARLFGLPPVALAEDEPKTLWYYVLKEAEALGGGRLGTVGSIIVAATFAGILKGDPLSWLNQQPTWRPDRDPLLTGRTEDGTPIDFGEDSAEPTIDADNKEEGNNEWGLPAIIRLSRLPIDGPPFGDITVVPATEEGAAAAVAAAG</sequence>
<dbReference type="RefSeq" id="WP_183807037.1">
    <property type="nucleotide sequence ID" value="NZ_JACIEE010000008.1"/>
</dbReference>
<dbReference type="Pfam" id="PF03098">
    <property type="entry name" value="An_peroxidase"/>
    <property type="match status" value="1"/>
</dbReference>
<organism evidence="5 6">
    <name type="scientific">Mycoplana azooxidifex</name>
    <dbReference type="NCBI Taxonomy" id="1636188"/>
    <lineage>
        <taxon>Bacteria</taxon>
        <taxon>Pseudomonadati</taxon>
        <taxon>Pseudomonadota</taxon>
        <taxon>Alphaproteobacteria</taxon>
        <taxon>Hyphomicrobiales</taxon>
        <taxon>Rhizobiaceae</taxon>
        <taxon>Mycoplana</taxon>
    </lineage>
</organism>
<dbReference type="SUPFAM" id="SSF48113">
    <property type="entry name" value="Heme-dependent peroxidases"/>
    <property type="match status" value="1"/>
</dbReference>
<dbReference type="GO" id="GO:0020037">
    <property type="term" value="F:heme binding"/>
    <property type="evidence" value="ECO:0007669"/>
    <property type="project" value="InterPro"/>
</dbReference>
<proteinExistence type="predicted"/>
<dbReference type="Proteomes" id="UP000574761">
    <property type="component" value="Unassembled WGS sequence"/>
</dbReference>
<dbReference type="PANTHER" id="PTHR11475">
    <property type="entry name" value="OXIDASE/PEROXIDASE"/>
    <property type="match status" value="1"/>
</dbReference>
<keyword evidence="2" id="KW-0964">Secreted</keyword>
<keyword evidence="3" id="KW-0325">Glycoprotein</keyword>
<dbReference type="PROSITE" id="PS50292">
    <property type="entry name" value="PEROXIDASE_3"/>
    <property type="match status" value="1"/>
</dbReference>
<evidence type="ECO:0000256" key="2">
    <source>
        <dbReference type="ARBA" id="ARBA00022525"/>
    </source>
</evidence>
<evidence type="ECO:0000256" key="3">
    <source>
        <dbReference type="ARBA" id="ARBA00023180"/>
    </source>
</evidence>
<reference evidence="5 6" key="1">
    <citation type="submission" date="2020-08" db="EMBL/GenBank/DDBJ databases">
        <title>Genomic Encyclopedia of Type Strains, Phase IV (KMG-IV): sequencing the most valuable type-strain genomes for metagenomic binning, comparative biology and taxonomic classification.</title>
        <authorList>
            <person name="Goeker M."/>
        </authorList>
    </citation>
    <scope>NUCLEOTIDE SEQUENCE [LARGE SCALE GENOMIC DNA]</scope>
    <source>
        <strain evidence="5 6">DSM 100211</strain>
    </source>
</reference>
<comment type="subcellular location">
    <subcellularLocation>
        <location evidence="1">Secreted</location>
    </subcellularLocation>
</comment>
<dbReference type="EMBL" id="JACIEE010000008">
    <property type="protein sequence ID" value="MBB3978786.1"/>
    <property type="molecule type" value="Genomic_DNA"/>
</dbReference>
<protein>
    <recommendedName>
        <fullName evidence="7">Heme peroxidase</fullName>
    </recommendedName>
</protein>
<name>A0A7W6D8R0_9HYPH</name>
<dbReference type="Gene3D" id="1.10.640.10">
    <property type="entry name" value="Haem peroxidase domain superfamily, animal type"/>
    <property type="match status" value="1"/>
</dbReference>
<evidence type="ECO:0000313" key="5">
    <source>
        <dbReference type="EMBL" id="MBB3978786.1"/>
    </source>
</evidence>
<evidence type="ECO:0000256" key="4">
    <source>
        <dbReference type="SAM" id="MobiDB-lite"/>
    </source>
</evidence>
<evidence type="ECO:0008006" key="7">
    <source>
        <dbReference type="Google" id="ProtNLM"/>
    </source>
</evidence>
<dbReference type="InterPro" id="IPR019791">
    <property type="entry name" value="Haem_peroxidase_animal"/>
</dbReference>
<feature type="compositionally biased region" description="Basic and acidic residues" evidence="4">
    <location>
        <begin position="484"/>
        <end position="497"/>
    </location>
</feature>
<gene>
    <name evidence="5" type="ORF">GGQ64_004021</name>
</gene>
<dbReference type="PANTHER" id="PTHR11475:SF4">
    <property type="entry name" value="CHORION PEROXIDASE"/>
    <property type="match status" value="1"/>
</dbReference>
<evidence type="ECO:0000256" key="1">
    <source>
        <dbReference type="ARBA" id="ARBA00004613"/>
    </source>
</evidence>
<keyword evidence="6" id="KW-1185">Reference proteome</keyword>
<dbReference type="GO" id="GO:0004601">
    <property type="term" value="F:peroxidase activity"/>
    <property type="evidence" value="ECO:0007669"/>
    <property type="project" value="InterPro"/>
</dbReference>
<accession>A0A7W6D8R0</accession>